<evidence type="ECO:0000313" key="2">
    <source>
        <dbReference type="EMBL" id="GIX68618.1"/>
    </source>
</evidence>
<keyword evidence="3" id="KW-1185">Reference proteome</keyword>
<protein>
    <submittedName>
        <fullName evidence="2">Uncharacterized protein</fullName>
    </submittedName>
</protein>
<comment type="caution">
    <text evidence="2">The sequence shown here is derived from an EMBL/GenBank/DDBJ whole genome shotgun (WGS) entry which is preliminary data.</text>
</comment>
<accession>A0AAV4M8C7</accession>
<evidence type="ECO:0000256" key="1">
    <source>
        <dbReference type="SAM" id="SignalP"/>
    </source>
</evidence>
<sequence length="81" mass="9342">MFFFSLRTSLLFWKALEWNIFKISNDCIGRKKHSSASRKAPINRLLTSHPGNCPIDEQENVLGTIDQLRISLTRSFDMDLA</sequence>
<proteinExistence type="predicted"/>
<reference evidence="2 3" key="1">
    <citation type="submission" date="2021-06" db="EMBL/GenBank/DDBJ databases">
        <title>Caerostris extrusa draft genome.</title>
        <authorList>
            <person name="Kono N."/>
            <person name="Arakawa K."/>
        </authorList>
    </citation>
    <scope>NUCLEOTIDE SEQUENCE [LARGE SCALE GENOMIC DNA]</scope>
</reference>
<dbReference type="EMBL" id="BPLR01019508">
    <property type="protein sequence ID" value="GIX68618.1"/>
    <property type="molecule type" value="Genomic_DNA"/>
</dbReference>
<name>A0AAV4M8C7_CAEEX</name>
<organism evidence="2 3">
    <name type="scientific">Caerostris extrusa</name>
    <name type="common">Bark spider</name>
    <name type="synonym">Caerostris bankana</name>
    <dbReference type="NCBI Taxonomy" id="172846"/>
    <lineage>
        <taxon>Eukaryota</taxon>
        <taxon>Metazoa</taxon>
        <taxon>Ecdysozoa</taxon>
        <taxon>Arthropoda</taxon>
        <taxon>Chelicerata</taxon>
        <taxon>Arachnida</taxon>
        <taxon>Araneae</taxon>
        <taxon>Araneomorphae</taxon>
        <taxon>Entelegynae</taxon>
        <taxon>Araneoidea</taxon>
        <taxon>Araneidae</taxon>
        <taxon>Caerostris</taxon>
    </lineage>
</organism>
<evidence type="ECO:0000313" key="3">
    <source>
        <dbReference type="Proteomes" id="UP001054945"/>
    </source>
</evidence>
<feature type="signal peptide" evidence="1">
    <location>
        <begin position="1"/>
        <end position="17"/>
    </location>
</feature>
<keyword evidence="1" id="KW-0732">Signal</keyword>
<feature type="chain" id="PRO_5043685811" evidence="1">
    <location>
        <begin position="18"/>
        <end position="81"/>
    </location>
</feature>
<dbReference type="AlphaFoldDB" id="A0AAV4M8C7"/>
<gene>
    <name evidence="2" type="ORF">CEXT_648701</name>
</gene>
<dbReference type="Proteomes" id="UP001054945">
    <property type="component" value="Unassembled WGS sequence"/>
</dbReference>